<dbReference type="Proteomes" id="UP000267606">
    <property type="component" value="Unassembled WGS sequence"/>
</dbReference>
<evidence type="ECO:0000256" key="2">
    <source>
        <dbReference type="ARBA" id="ARBA00022833"/>
    </source>
</evidence>
<protein>
    <submittedName>
        <fullName evidence="8">RING-type domain-containing protein</fullName>
    </submittedName>
</protein>
<evidence type="ECO:0000256" key="3">
    <source>
        <dbReference type="PROSITE-ProRule" id="PRU00175"/>
    </source>
</evidence>
<dbReference type="PANTHER" id="PTHR46569:SF1">
    <property type="entry name" value="E3 UBIQUITIN-PROTEIN LIGASE RFWD3-RELATED"/>
    <property type="match status" value="1"/>
</dbReference>
<keyword evidence="7" id="KW-1185">Reference proteome</keyword>
<name>A0A183HYI7_9BILA</name>
<dbReference type="GO" id="GO:0090734">
    <property type="term" value="C:site of DNA damage"/>
    <property type="evidence" value="ECO:0007669"/>
    <property type="project" value="TreeGrafter"/>
</dbReference>
<feature type="coiled-coil region" evidence="4">
    <location>
        <begin position="154"/>
        <end position="184"/>
    </location>
</feature>
<dbReference type="PROSITE" id="PS50089">
    <property type="entry name" value="ZF_RING_2"/>
    <property type="match status" value="1"/>
</dbReference>
<dbReference type="EMBL" id="UZAJ01039865">
    <property type="protein sequence ID" value="VDP11577.1"/>
    <property type="molecule type" value="Genomic_DNA"/>
</dbReference>
<evidence type="ECO:0000313" key="8">
    <source>
        <dbReference type="WBParaSite" id="OFLC_0001255001-mRNA-1"/>
    </source>
</evidence>
<dbReference type="PANTHER" id="PTHR46569">
    <property type="entry name" value="E3 UBIQUITIN-PROTEIN LIGASE TRAIP"/>
    <property type="match status" value="1"/>
</dbReference>
<dbReference type="InterPro" id="IPR001841">
    <property type="entry name" value="Znf_RING"/>
</dbReference>
<evidence type="ECO:0000256" key="4">
    <source>
        <dbReference type="SAM" id="Coils"/>
    </source>
</evidence>
<organism evidence="8">
    <name type="scientific">Onchocerca flexuosa</name>
    <dbReference type="NCBI Taxonomy" id="387005"/>
    <lineage>
        <taxon>Eukaryota</taxon>
        <taxon>Metazoa</taxon>
        <taxon>Ecdysozoa</taxon>
        <taxon>Nematoda</taxon>
        <taxon>Chromadorea</taxon>
        <taxon>Rhabditida</taxon>
        <taxon>Spirurina</taxon>
        <taxon>Spiruromorpha</taxon>
        <taxon>Filarioidea</taxon>
        <taxon>Onchocercidae</taxon>
        <taxon>Onchocerca</taxon>
    </lineage>
</organism>
<feature type="coiled-coil region" evidence="4">
    <location>
        <begin position="272"/>
        <end position="320"/>
    </location>
</feature>
<dbReference type="Pfam" id="PF13639">
    <property type="entry name" value="zf-RING_2"/>
    <property type="match status" value="1"/>
</dbReference>
<feature type="domain" description="RING-type" evidence="5">
    <location>
        <begin position="88"/>
        <end position="128"/>
    </location>
</feature>
<dbReference type="AlphaFoldDB" id="A0A183HYI7"/>
<dbReference type="WBParaSite" id="OFLC_0001255001-mRNA-1">
    <property type="protein sequence ID" value="OFLC_0001255001-mRNA-1"/>
    <property type="gene ID" value="OFLC_0001255001"/>
</dbReference>
<evidence type="ECO:0000259" key="5">
    <source>
        <dbReference type="PROSITE" id="PS50089"/>
    </source>
</evidence>
<dbReference type="InterPro" id="IPR052639">
    <property type="entry name" value="TRAIP_ubiq-protein_ligase"/>
</dbReference>
<accession>A0A183HYI7</accession>
<dbReference type="SMART" id="SM00184">
    <property type="entry name" value="RING"/>
    <property type="match status" value="1"/>
</dbReference>
<keyword evidence="2" id="KW-0862">Zinc</keyword>
<keyword evidence="1 3" id="KW-0479">Metal-binding</keyword>
<dbReference type="InterPro" id="IPR013083">
    <property type="entry name" value="Znf_RING/FYVE/PHD"/>
</dbReference>
<dbReference type="GO" id="GO:0005634">
    <property type="term" value="C:nucleus"/>
    <property type="evidence" value="ECO:0007669"/>
    <property type="project" value="TreeGrafter"/>
</dbReference>
<reference evidence="8" key="1">
    <citation type="submission" date="2016-06" db="UniProtKB">
        <authorList>
            <consortium name="WormBaseParasite"/>
        </authorList>
    </citation>
    <scope>IDENTIFICATION</scope>
</reference>
<evidence type="ECO:0000313" key="6">
    <source>
        <dbReference type="EMBL" id="VDP11577.1"/>
    </source>
</evidence>
<dbReference type="GO" id="GO:0016567">
    <property type="term" value="P:protein ubiquitination"/>
    <property type="evidence" value="ECO:0007669"/>
    <property type="project" value="TreeGrafter"/>
</dbReference>
<dbReference type="GO" id="GO:0008270">
    <property type="term" value="F:zinc ion binding"/>
    <property type="evidence" value="ECO:0007669"/>
    <property type="project" value="UniProtKB-KW"/>
</dbReference>
<reference evidence="6 7" key="2">
    <citation type="submission" date="2018-11" db="EMBL/GenBank/DDBJ databases">
        <authorList>
            <consortium name="Pathogen Informatics"/>
        </authorList>
    </citation>
    <scope>NUCLEOTIDE SEQUENCE [LARGE SCALE GENOMIC DNA]</scope>
</reference>
<keyword evidence="4" id="KW-0175">Coiled coil</keyword>
<sequence>MFELMKVLVGGHVLMCPLVDSLHDYFMFSMSLHVLKLLIPCSTPLSHRAEQMAQIRRKRHKRRGRCYLEVVWVIIASKKIEMIPRLQCLICLDSLSLNESAAIRCGHIFHLHCILQWLENCKTCPVCRKKTTTKDLIRQLFFQMEENENFNSDSTDLFKMHNELQNALDNLKKEKQAAAKAKDEASGFLAANLLLKEKITNLESISRRNVQQIKHLEGMLTHQLNTEKELEICKKRLQAAEFYNLLNDMKNEPTLEIDKYISKEGLEMKRFITLLRRELKKTRKTVENQKEELLENGKKISELQKKLNEHKNLNVALKKELASTRVDPSQTIMNEALEEVIAFSPGQHSFSSIDLDDHKMFPASLIASAYRSTSGNTALVERVQRMTPVQKELEISIFKNETASCEKASKDQSRAKVEDDMEEVFVPPIIRRCATTTLSCGTLHKTPTTKCNKVMENRELLKKRSLFAQHHKKKGAQCFRYHGLNDVITID</sequence>
<evidence type="ECO:0000256" key="1">
    <source>
        <dbReference type="ARBA" id="ARBA00022771"/>
    </source>
</evidence>
<dbReference type="STRING" id="387005.A0A183HYI7"/>
<dbReference type="GO" id="GO:0031297">
    <property type="term" value="P:replication fork processing"/>
    <property type="evidence" value="ECO:0007669"/>
    <property type="project" value="TreeGrafter"/>
</dbReference>
<evidence type="ECO:0000313" key="7">
    <source>
        <dbReference type="Proteomes" id="UP000267606"/>
    </source>
</evidence>
<proteinExistence type="predicted"/>
<gene>
    <name evidence="6" type="ORF">OFLC_LOCUS12549</name>
</gene>
<dbReference type="GO" id="GO:0061630">
    <property type="term" value="F:ubiquitin protein ligase activity"/>
    <property type="evidence" value="ECO:0007669"/>
    <property type="project" value="TreeGrafter"/>
</dbReference>
<keyword evidence="1 3" id="KW-0863">Zinc-finger</keyword>
<dbReference type="Gene3D" id="3.30.40.10">
    <property type="entry name" value="Zinc/RING finger domain, C3HC4 (zinc finger)"/>
    <property type="match status" value="1"/>
</dbReference>
<dbReference type="SUPFAM" id="SSF57850">
    <property type="entry name" value="RING/U-box"/>
    <property type="match status" value="1"/>
</dbReference>